<feature type="region of interest" description="Disordered" evidence="1">
    <location>
        <begin position="34"/>
        <end position="53"/>
    </location>
</feature>
<feature type="chain" id="PRO_5014373428" evidence="2">
    <location>
        <begin position="25"/>
        <end position="73"/>
    </location>
</feature>
<protein>
    <submittedName>
        <fullName evidence="3">Uncharacterized protein</fullName>
    </submittedName>
</protein>
<accession>A0A2K3JNE1</accession>
<evidence type="ECO:0000313" key="4">
    <source>
        <dbReference type="Proteomes" id="UP000236291"/>
    </source>
</evidence>
<keyword evidence="2" id="KW-0732">Signal</keyword>
<feature type="signal peptide" evidence="2">
    <location>
        <begin position="1"/>
        <end position="24"/>
    </location>
</feature>
<evidence type="ECO:0000256" key="2">
    <source>
        <dbReference type="SAM" id="SignalP"/>
    </source>
</evidence>
<reference evidence="3 4" key="1">
    <citation type="journal article" date="2014" name="Am. J. Bot.">
        <title>Genome assembly and annotation for red clover (Trifolium pratense; Fabaceae).</title>
        <authorList>
            <person name="Istvanek J."/>
            <person name="Jaros M."/>
            <person name="Krenek A."/>
            <person name="Repkova J."/>
        </authorList>
    </citation>
    <scope>NUCLEOTIDE SEQUENCE [LARGE SCALE GENOMIC DNA]</scope>
    <source>
        <strain evidence="4">cv. Tatra</strain>
        <tissue evidence="3">Young leaves</tissue>
    </source>
</reference>
<evidence type="ECO:0000313" key="3">
    <source>
        <dbReference type="EMBL" id="PNX55559.1"/>
    </source>
</evidence>
<organism evidence="3 4">
    <name type="scientific">Trifolium pratense</name>
    <name type="common">Red clover</name>
    <dbReference type="NCBI Taxonomy" id="57577"/>
    <lineage>
        <taxon>Eukaryota</taxon>
        <taxon>Viridiplantae</taxon>
        <taxon>Streptophyta</taxon>
        <taxon>Embryophyta</taxon>
        <taxon>Tracheophyta</taxon>
        <taxon>Spermatophyta</taxon>
        <taxon>Magnoliopsida</taxon>
        <taxon>eudicotyledons</taxon>
        <taxon>Gunneridae</taxon>
        <taxon>Pentapetalae</taxon>
        <taxon>rosids</taxon>
        <taxon>fabids</taxon>
        <taxon>Fabales</taxon>
        <taxon>Fabaceae</taxon>
        <taxon>Papilionoideae</taxon>
        <taxon>50 kb inversion clade</taxon>
        <taxon>NPAAA clade</taxon>
        <taxon>Hologalegina</taxon>
        <taxon>IRL clade</taxon>
        <taxon>Trifolieae</taxon>
        <taxon>Trifolium</taxon>
    </lineage>
</organism>
<dbReference type="EMBL" id="ASHM01071977">
    <property type="protein sequence ID" value="PNX55559.1"/>
    <property type="molecule type" value="Genomic_DNA"/>
</dbReference>
<dbReference type="AlphaFoldDB" id="A0A2K3JNE1"/>
<dbReference type="Proteomes" id="UP000236291">
    <property type="component" value="Unassembled WGS sequence"/>
</dbReference>
<feature type="compositionally biased region" description="Pro residues" evidence="1">
    <location>
        <begin position="43"/>
        <end position="53"/>
    </location>
</feature>
<comment type="caution">
    <text evidence="3">The sequence shown here is derived from an EMBL/GenBank/DDBJ whole genome shotgun (WGS) entry which is preliminary data.</text>
</comment>
<name>A0A2K3JNE1_TRIPR</name>
<sequence length="73" mass="8044">MASFSLFFQVLFLVSLILIPQGFAIREYIHDSTPVLPPRKGRPPPTPPTPVLPPIIVRPPPATSVYKSPVDKP</sequence>
<evidence type="ECO:0000256" key="1">
    <source>
        <dbReference type="SAM" id="MobiDB-lite"/>
    </source>
</evidence>
<gene>
    <name evidence="3" type="ORF">L195_g049188</name>
</gene>
<reference evidence="3 4" key="2">
    <citation type="journal article" date="2017" name="Front. Plant Sci.">
        <title>Gene Classification and Mining of Molecular Markers Useful in Red Clover (Trifolium pratense) Breeding.</title>
        <authorList>
            <person name="Istvanek J."/>
            <person name="Dluhosova J."/>
            <person name="Dluhos P."/>
            <person name="Patkova L."/>
            <person name="Nedelnik J."/>
            <person name="Repkova J."/>
        </authorList>
    </citation>
    <scope>NUCLEOTIDE SEQUENCE [LARGE SCALE GENOMIC DNA]</scope>
    <source>
        <strain evidence="4">cv. Tatra</strain>
        <tissue evidence="3">Young leaves</tissue>
    </source>
</reference>
<proteinExistence type="predicted"/>